<dbReference type="Proteomes" id="UP000289859">
    <property type="component" value="Unassembled WGS sequence"/>
</dbReference>
<keyword evidence="2" id="KW-1185">Reference proteome</keyword>
<dbReference type="RefSeq" id="WP_128765933.1">
    <property type="nucleotide sequence ID" value="NZ_JBHUOO010000016.1"/>
</dbReference>
<dbReference type="OrthoDB" id="710926at2"/>
<reference evidence="1 2" key="1">
    <citation type="submission" date="2018-07" db="EMBL/GenBank/DDBJ databases">
        <title>Leeuwenhoekiella genomics.</title>
        <authorList>
            <person name="Tahon G."/>
            <person name="Willems A."/>
        </authorList>
    </citation>
    <scope>NUCLEOTIDE SEQUENCE [LARGE SCALE GENOMIC DNA]</scope>
    <source>
        <strain evidence="1 2">LMG 29608</strain>
    </source>
</reference>
<proteinExistence type="predicted"/>
<sequence>MEYKVMPFIASIDRNKENTKQVAEQLETLIRNQTAGGWKYERLESVSSYVQSTQGCFGFGGEQGYSTAHQMVVFSRNF</sequence>
<dbReference type="AlphaFoldDB" id="A0A4Q0P2B3"/>
<evidence type="ECO:0008006" key="3">
    <source>
        <dbReference type="Google" id="ProtNLM"/>
    </source>
</evidence>
<dbReference type="EMBL" id="QOVK01000011">
    <property type="protein sequence ID" value="RXG20355.1"/>
    <property type="molecule type" value="Genomic_DNA"/>
</dbReference>
<organism evidence="1 2">
    <name type="scientific">Leeuwenhoekiella polynyae</name>
    <dbReference type="NCBI Taxonomy" id="1550906"/>
    <lineage>
        <taxon>Bacteria</taxon>
        <taxon>Pseudomonadati</taxon>
        <taxon>Bacteroidota</taxon>
        <taxon>Flavobacteriia</taxon>
        <taxon>Flavobacteriales</taxon>
        <taxon>Flavobacteriaceae</taxon>
        <taxon>Leeuwenhoekiella</taxon>
    </lineage>
</organism>
<gene>
    <name evidence="1" type="ORF">DSM02_2526</name>
</gene>
<evidence type="ECO:0000313" key="1">
    <source>
        <dbReference type="EMBL" id="RXG20355.1"/>
    </source>
</evidence>
<name>A0A4Q0P2B3_9FLAO</name>
<accession>A0A4Q0P2B3</accession>
<evidence type="ECO:0000313" key="2">
    <source>
        <dbReference type="Proteomes" id="UP000289859"/>
    </source>
</evidence>
<comment type="caution">
    <text evidence="1">The sequence shown here is derived from an EMBL/GenBank/DDBJ whole genome shotgun (WGS) entry which is preliminary data.</text>
</comment>
<protein>
    <recommendedName>
        <fullName evidence="3">DUF4177 domain-containing protein</fullName>
    </recommendedName>
</protein>